<name>A0A0P9D5P5_9CHLR</name>
<reference evidence="1 2" key="1">
    <citation type="submission" date="2015-09" db="EMBL/GenBank/DDBJ databases">
        <title>Draft genome sequence of Kouleothrix aurantiaca JCM 19913.</title>
        <authorList>
            <person name="Hemp J."/>
        </authorList>
    </citation>
    <scope>NUCLEOTIDE SEQUENCE [LARGE SCALE GENOMIC DNA]</scope>
    <source>
        <strain evidence="1 2">COM-B</strain>
    </source>
</reference>
<comment type="caution">
    <text evidence="1">The sequence shown here is derived from an EMBL/GenBank/DDBJ whole genome shotgun (WGS) entry which is preliminary data.</text>
</comment>
<sequence length="73" mass="8121">MLARASTNHKNAFQRPLGIPFAGFDKIVILRGRSFRRAPRSMRLCKAQNAIVQGAECDCAFTFKTYAVALFGI</sequence>
<gene>
    <name evidence="1" type="ORF">SE17_26570</name>
</gene>
<evidence type="ECO:0000313" key="1">
    <source>
        <dbReference type="EMBL" id="KPV50505.1"/>
    </source>
</evidence>
<protein>
    <submittedName>
        <fullName evidence="1">Uncharacterized protein</fullName>
    </submittedName>
</protein>
<accession>A0A0P9D5P5</accession>
<dbReference type="EMBL" id="LJCR01001357">
    <property type="protein sequence ID" value="KPV50505.1"/>
    <property type="molecule type" value="Genomic_DNA"/>
</dbReference>
<dbReference type="Proteomes" id="UP000050509">
    <property type="component" value="Unassembled WGS sequence"/>
</dbReference>
<dbReference type="AlphaFoldDB" id="A0A0P9D5P5"/>
<keyword evidence="2" id="KW-1185">Reference proteome</keyword>
<organism evidence="1 2">
    <name type="scientific">Kouleothrix aurantiaca</name>
    <dbReference type="NCBI Taxonomy" id="186479"/>
    <lineage>
        <taxon>Bacteria</taxon>
        <taxon>Bacillati</taxon>
        <taxon>Chloroflexota</taxon>
        <taxon>Chloroflexia</taxon>
        <taxon>Chloroflexales</taxon>
        <taxon>Roseiflexineae</taxon>
        <taxon>Roseiflexaceae</taxon>
        <taxon>Kouleothrix</taxon>
    </lineage>
</organism>
<evidence type="ECO:0000313" key="2">
    <source>
        <dbReference type="Proteomes" id="UP000050509"/>
    </source>
</evidence>
<proteinExistence type="predicted"/>